<evidence type="ECO:0000256" key="1">
    <source>
        <dbReference type="SAM" id="MobiDB-lite"/>
    </source>
</evidence>
<name>A0ABX0H2S1_9BACT</name>
<comment type="caution">
    <text evidence="3">The sequence shown here is derived from an EMBL/GenBank/DDBJ whole genome shotgun (WGS) entry which is preliminary data.</text>
</comment>
<dbReference type="EMBL" id="JAANYN010000002">
    <property type="protein sequence ID" value="NHE56091.1"/>
    <property type="molecule type" value="Genomic_DNA"/>
</dbReference>
<reference evidence="3 4" key="1">
    <citation type="submission" date="2020-03" db="EMBL/GenBank/DDBJ databases">
        <title>Cyclobacterium plantarum sp. nov., a marine bacterium isolated from a coastal-marine wetland.</title>
        <authorList>
            <person name="Sanchez-Porro C."/>
            <person name="Ventosa A."/>
            <person name="Amoozegar M."/>
        </authorList>
    </citation>
    <scope>NUCLEOTIDE SEQUENCE [LARGE SCALE GENOMIC DNA]</scope>
    <source>
        <strain evidence="3 4">GBPx2</strain>
    </source>
</reference>
<evidence type="ECO:0000313" key="3">
    <source>
        <dbReference type="EMBL" id="NHE56091.1"/>
    </source>
</evidence>
<feature type="transmembrane region" description="Helical" evidence="2">
    <location>
        <begin position="285"/>
        <end position="307"/>
    </location>
</feature>
<keyword evidence="2" id="KW-1133">Transmembrane helix</keyword>
<dbReference type="PANTHER" id="PTHR31061">
    <property type="entry name" value="LD22376P"/>
    <property type="match status" value="1"/>
</dbReference>
<feature type="transmembrane region" description="Helical" evidence="2">
    <location>
        <begin position="171"/>
        <end position="189"/>
    </location>
</feature>
<dbReference type="PANTHER" id="PTHR31061:SF24">
    <property type="entry name" value="LD22376P"/>
    <property type="match status" value="1"/>
</dbReference>
<keyword evidence="2" id="KW-0812">Transmembrane</keyword>
<feature type="transmembrane region" description="Helical" evidence="2">
    <location>
        <begin position="319"/>
        <end position="342"/>
    </location>
</feature>
<accession>A0ABX0H2S1</accession>
<feature type="region of interest" description="Disordered" evidence="1">
    <location>
        <begin position="1"/>
        <end position="21"/>
    </location>
</feature>
<gene>
    <name evidence="3" type="ORF">G9Q97_04605</name>
</gene>
<evidence type="ECO:0000313" key="4">
    <source>
        <dbReference type="Proteomes" id="UP000649799"/>
    </source>
</evidence>
<dbReference type="Proteomes" id="UP000649799">
    <property type="component" value="Unassembled WGS sequence"/>
</dbReference>
<sequence>MNKTTQEGLKKDPELESPISADPTKSRRLLSIDALRGFDMLLIAGGGTFLVLLKGKTGIAALDWIADQLTHPEWNGFTFYDFIFPLFLFIAGVSLTFSLNKGRSMGFSKFNLYRKTFIRMLILILLGILYKNAPIPFFEPDQIRLGSVLGRIGLATFVSTLLFLNLDFTKRLVTGLGILLLYYAALYLIPVPGFGAGDLSIEGNLVGWFDRTFLPGRMLQGNYDELGILTQIPALCLTLFGTLAGEILGKAWLDNRKIKYLALAGILGIAVGLLWSLHFPINKHLWTSSFILLTSGIAFLFLLMFYLVIDVWKIRKWAFFFQVIGLNSLTVYFAYSFINFNYTSTKLFGGLYAPLPEDWHPVFQAFGAFMLVWIFLYILYRLKIFVKV</sequence>
<feature type="transmembrane region" description="Helical" evidence="2">
    <location>
        <begin position="228"/>
        <end position="248"/>
    </location>
</feature>
<organism evidence="3 4">
    <name type="scientific">Cyclobacterium plantarum</name>
    <dbReference type="NCBI Taxonomy" id="2716263"/>
    <lineage>
        <taxon>Bacteria</taxon>
        <taxon>Pseudomonadati</taxon>
        <taxon>Bacteroidota</taxon>
        <taxon>Cytophagia</taxon>
        <taxon>Cytophagales</taxon>
        <taxon>Cyclobacteriaceae</taxon>
        <taxon>Cyclobacterium</taxon>
    </lineage>
</organism>
<feature type="transmembrane region" description="Helical" evidence="2">
    <location>
        <begin position="362"/>
        <end position="380"/>
    </location>
</feature>
<feature type="transmembrane region" description="Helical" evidence="2">
    <location>
        <begin position="112"/>
        <end position="130"/>
    </location>
</feature>
<evidence type="ECO:0000256" key="2">
    <source>
        <dbReference type="SAM" id="Phobius"/>
    </source>
</evidence>
<feature type="transmembrane region" description="Helical" evidence="2">
    <location>
        <begin position="34"/>
        <end position="53"/>
    </location>
</feature>
<keyword evidence="4" id="KW-1185">Reference proteome</keyword>
<keyword evidence="2" id="KW-0472">Membrane</keyword>
<proteinExistence type="predicted"/>
<feature type="transmembrane region" description="Helical" evidence="2">
    <location>
        <begin position="260"/>
        <end position="279"/>
    </location>
</feature>
<protein>
    <submittedName>
        <fullName evidence="3">DUF5009 domain-containing protein</fullName>
    </submittedName>
</protein>
<feature type="transmembrane region" description="Helical" evidence="2">
    <location>
        <begin position="82"/>
        <end position="100"/>
    </location>
</feature>
<dbReference type="RefSeq" id="WP_166143635.1">
    <property type="nucleotide sequence ID" value="NZ_JAANYN010000002.1"/>
</dbReference>
<feature type="transmembrane region" description="Helical" evidence="2">
    <location>
        <begin position="142"/>
        <end position="164"/>
    </location>
</feature>